<dbReference type="NCBIfam" id="TIGR01313">
    <property type="entry name" value="therm_gnt_kin"/>
    <property type="match status" value="1"/>
</dbReference>
<dbReference type="PANTHER" id="PTHR43442:SF3">
    <property type="entry name" value="GLUCONOKINASE-RELATED"/>
    <property type="match status" value="1"/>
</dbReference>
<dbReference type="GO" id="GO:0046316">
    <property type="term" value="F:gluconokinase activity"/>
    <property type="evidence" value="ECO:0007669"/>
    <property type="project" value="UniProtKB-EC"/>
</dbReference>
<comment type="similarity">
    <text evidence="2 10">Belongs to the gluconokinase GntK/GntV family.</text>
</comment>
<name>A0A087EAA2_9BIFI</name>
<keyword evidence="12" id="KW-1185">Reference proteome</keyword>
<evidence type="ECO:0000256" key="8">
    <source>
        <dbReference type="ARBA" id="ARBA00023064"/>
    </source>
</evidence>
<dbReference type="AlphaFoldDB" id="A0A087EAA2"/>
<dbReference type="InterPro" id="IPR006001">
    <property type="entry name" value="Therm_gnt_kin"/>
</dbReference>
<protein>
    <recommendedName>
        <fullName evidence="3 10">Gluconokinase</fullName>
        <ecNumber evidence="3 10">2.7.1.12</ecNumber>
    </recommendedName>
</protein>
<dbReference type="Gene3D" id="3.40.50.300">
    <property type="entry name" value="P-loop containing nucleotide triphosphate hydrolases"/>
    <property type="match status" value="1"/>
</dbReference>
<dbReference type="GO" id="GO:0005524">
    <property type="term" value="F:ATP binding"/>
    <property type="evidence" value="ECO:0007669"/>
    <property type="project" value="UniProtKB-KW"/>
</dbReference>
<dbReference type="FunFam" id="3.40.50.300:FF:000522">
    <property type="entry name" value="Gluconokinase"/>
    <property type="match status" value="1"/>
</dbReference>
<evidence type="ECO:0000256" key="5">
    <source>
        <dbReference type="ARBA" id="ARBA00022741"/>
    </source>
</evidence>
<evidence type="ECO:0000313" key="11">
    <source>
        <dbReference type="EMBL" id="KFJ04703.1"/>
    </source>
</evidence>
<evidence type="ECO:0000256" key="2">
    <source>
        <dbReference type="ARBA" id="ARBA00008420"/>
    </source>
</evidence>
<evidence type="ECO:0000256" key="6">
    <source>
        <dbReference type="ARBA" id="ARBA00022777"/>
    </source>
</evidence>
<keyword evidence="6 10" id="KW-0418">Kinase</keyword>
<keyword evidence="7 10" id="KW-0067">ATP-binding</keyword>
<dbReference type="Proteomes" id="UP000029055">
    <property type="component" value="Unassembled WGS sequence"/>
</dbReference>
<dbReference type="EMBL" id="JGZR01000003">
    <property type="protein sequence ID" value="KFJ04703.1"/>
    <property type="molecule type" value="Genomic_DNA"/>
</dbReference>
<keyword evidence="5 10" id="KW-0547">Nucleotide-binding</keyword>
<dbReference type="InterPro" id="IPR027417">
    <property type="entry name" value="P-loop_NTPase"/>
</dbReference>
<evidence type="ECO:0000256" key="3">
    <source>
        <dbReference type="ARBA" id="ARBA00012054"/>
    </source>
</evidence>
<dbReference type="RefSeq" id="WP_024462690.1">
    <property type="nucleotide sequence ID" value="NZ_CP062939.1"/>
</dbReference>
<evidence type="ECO:0000256" key="4">
    <source>
        <dbReference type="ARBA" id="ARBA00022679"/>
    </source>
</evidence>
<evidence type="ECO:0000313" key="12">
    <source>
        <dbReference type="Proteomes" id="UP000029055"/>
    </source>
</evidence>
<dbReference type="GO" id="GO:0005737">
    <property type="term" value="C:cytoplasm"/>
    <property type="evidence" value="ECO:0007669"/>
    <property type="project" value="TreeGrafter"/>
</dbReference>
<sequence>MSEQETPTMTLDTTEEVIENTIPDGYLRDAAPILVVMGVCGCGKTSVATAIAERQGWDSAEADDFHPQANIDKMAAGIPLTDDDRWGWLDKLAAWIREHVESGKPGVLTCSALKKVYRDKLRLPGVVFVYLSGDYDTVMELLSHRSGHFMKPAMLDSQFAILEPPSADEVHLTIDLSRHMTVEQETQAVIDALEG</sequence>
<dbReference type="PANTHER" id="PTHR43442">
    <property type="entry name" value="GLUCONOKINASE-RELATED"/>
    <property type="match status" value="1"/>
</dbReference>
<accession>A0A087EAA2</accession>
<evidence type="ECO:0000256" key="7">
    <source>
        <dbReference type="ARBA" id="ARBA00022840"/>
    </source>
</evidence>
<dbReference type="SUPFAM" id="SSF52540">
    <property type="entry name" value="P-loop containing nucleoside triphosphate hydrolases"/>
    <property type="match status" value="1"/>
</dbReference>
<comment type="pathway">
    <text evidence="1">Carbohydrate acid metabolism.</text>
</comment>
<keyword evidence="4 10" id="KW-0808">Transferase</keyword>
<dbReference type="EC" id="2.7.1.12" evidence="3 10"/>
<dbReference type="STRING" id="77635.BISU_0714"/>
<comment type="caution">
    <text evidence="11">The sequence shown here is derived from an EMBL/GenBank/DDBJ whole genome shotgun (WGS) entry which is preliminary data.</text>
</comment>
<evidence type="ECO:0000256" key="10">
    <source>
        <dbReference type="RuleBase" id="RU363066"/>
    </source>
</evidence>
<evidence type="ECO:0000256" key="9">
    <source>
        <dbReference type="ARBA" id="ARBA00048090"/>
    </source>
</evidence>
<comment type="catalytic activity">
    <reaction evidence="9 10">
        <text>D-gluconate + ATP = 6-phospho-D-gluconate + ADP + H(+)</text>
        <dbReference type="Rhea" id="RHEA:19433"/>
        <dbReference type="ChEBI" id="CHEBI:15378"/>
        <dbReference type="ChEBI" id="CHEBI:18391"/>
        <dbReference type="ChEBI" id="CHEBI:30616"/>
        <dbReference type="ChEBI" id="CHEBI:58759"/>
        <dbReference type="ChEBI" id="CHEBI:456216"/>
        <dbReference type="EC" id="2.7.1.12"/>
    </reaction>
</comment>
<gene>
    <name evidence="11" type="ORF">BISU_0714</name>
</gene>
<dbReference type="GO" id="GO:0019521">
    <property type="term" value="P:D-gluconate metabolic process"/>
    <property type="evidence" value="ECO:0007669"/>
    <property type="project" value="UniProtKB-KW"/>
</dbReference>
<organism evidence="11 12">
    <name type="scientific">Bifidobacterium subtile</name>
    <dbReference type="NCBI Taxonomy" id="77635"/>
    <lineage>
        <taxon>Bacteria</taxon>
        <taxon>Bacillati</taxon>
        <taxon>Actinomycetota</taxon>
        <taxon>Actinomycetes</taxon>
        <taxon>Bifidobacteriales</taxon>
        <taxon>Bifidobacteriaceae</taxon>
        <taxon>Bifidobacterium</taxon>
    </lineage>
</organism>
<keyword evidence="8" id="KW-0311">Gluconate utilization</keyword>
<proteinExistence type="inferred from homology"/>
<reference evidence="11 12" key="1">
    <citation type="submission" date="2014-03" db="EMBL/GenBank/DDBJ databases">
        <title>Genomics of Bifidobacteria.</title>
        <authorList>
            <person name="Ventura M."/>
            <person name="Milani C."/>
            <person name="Lugli G.A."/>
        </authorList>
    </citation>
    <scope>NUCLEOTIDE SEQUENCE [LARGE SCALE GENOMIC DNA]</scope>
    <source>
        <strain evidence="11 12">LMG 11597</strain>
    </source>
</reference>
<dbReference type="eggNOG" id="COG3265">
    <property type="taxonomic scope" value="Bacteria"/>
</dbReference>
<evidence type="ECO:0000256" key="1">
    <source>
        <dbReference type="ARBA" id="ARBA00004761"/>
    </source>
</evidence>
<dbReference type="CDD" id="cd02021">
    <property type="entry name" value="GntK"/>
    <property type="match status" value="1"/>
</dbReference>